<evidence type="ECO:0000256" key="3">
    <source>
        <dbReference type="ARBA" id="ARBA00007667"/>
    </source>
</evidence>
<dbReference type="STRING" id="1802397.A3J43_00480"/>
<dbReference type="GO" id="GO:0006189">
    <property type="term" value="P:'de novo' IMP biosynthetic process"/>
    <property type="evidence" value="ECO:0007669"/>
    <property type="project" value="UniProtKB-UniRule"/>
</dbReference>
<dbReference type="EMBL" id="MGEF01000058">
    <property type="protein sequence ID" value="OGL77501.1"/>
    <property type="molecule type" value="Genomic_DNA"/>
</dbReference>
<dbReference type="PANTHER" id="PTHR11692">
    <property type="entry name" value="BIFUNCTIONAL PURINE BIOSYNTHESIS PROTEIN PURH"/>
    <property type="match status" value="1"/>
</dbReference>
<dbReference type="HAMAP" id="MF_00139">
    <property type="entry name" value="PurH"/>
    <property type="match status" value="1"/>
</dbReference>
<dbReference type="SUPFAM" id="SSF53927">
    <property type="entry name" value="Cytidine deaminase-like"/>
    <property type="match status" value="1"/>
</dbReference>
<dbReference type="GO" id="GO:0003937">
    <property type="term" value="F:IMP cyclohydrolase activity"/>
    <property type="evidence" value="ECO:0007669"/>
    <property type="project" value="UniProtKB-UniRule"/>
</dbReference>
<dbReference type="PIRSF" id="PIRSF000414">
    <property type="entry name" value="AICARFT_IMPCHas"/>
    <property type="match status" value="1"/>
</dbReference>
<dbReference type="EC" id="3.5.4.10" evidence="10"/>
<evidence type="ECO:0000256" key="2">
    <source>
        <dbReference type="ARBA" id="ARBA00004954"/>
    </source>
</evidence>
<reference evidence="12 13" key="1">
    <citation type="journal article" date="2016" name="Nat. Commun.">
        <title>Thousands of microbial genomes shed light on interconnected biogeochemical processes in an aquifer system.</title>
        <authorList>
            <person name="Anantharaman K."/>
            <person name="Brown C.T."/>
            <person name="Hug L.A."/>
            <person name="Sharon I."/>
            <person name="Castelle C.J."/>
            <person name="Probst A.J."/>
            <person name="Thomas B.C."/>
            <person name="Singh A."/>
            <person name="Wilkins M.J."/>
            <person name="Karaoz U."/>
            <person name="Brodie E.L."/>
            <person name="Williams K.H."/>
            <person name="Hubbard S.S."/>
            <person name="Banfield J.F."/>
        </authorList>
    </citation>
    <scope>NUCLEOTIDE SEQUENCE [LARGE SCALE GENOMIC DNA]</scope>
</reference>
<comment type="caution">
    <text evidence="12">The sequence shown here is derived from an EMBL/GenBank/DDBJ whole genome shotgun (WGS) entry which is preliminary data.</text>
</comment>
<dbReference type="InterPro" id="IPR002695">
    <property type="entry name" value="PurH-like"/>
</dbReference>
<evidence type="ECO:0000256" key="5">
    <source>
        <dbReference type="ARBA" id="ARBA00022755"/>
    </source>
</evidence>
<evidence type="ECO:0000256" key="10">
    <source>
        <dbReference type="HAMAP-Rule" id="MF_00139"/>
    </source>
</evidence>
<dbReference type="GO" id="GO:0004643">
    <property type="term" value="F:phosphoribosylaminoimidazolecarboxamide formyltransferase activity"/>
    <property type="evidence" value="ECO:0007669"/>
    <property type="project" value="UniProtKB-UniRule"/>
</dbReference>
<feature type="domain" description="MGS-like" evidence="11">
    <location>
        <begin position="1"/>
        <end position="157"/>
    </location>
</feature>
<dbReference type="InterPro" id="IPR036914">
    <property type="entry name" value="MGS-like_dom_sf"/>
</dbReference>
<sequence length="562" mass="60964">MPKRAIISVSDKTGIKEFAQGLVALGWEIISTGGTAKFLTENGIKVTPVADVTKFPEIMNGRVKTLHPAILAGILADQSKPTHLEQLEQLEIRPIDLVVVNLYPFEQVIQKNTDGFNNLRSQNLEAFENEAIENIDIGGPTMLRAAAKNFHSVAVVVDPHDYGTVLEELKKGDISLETKKRLATKVFAHTAKYDGAIANYFHSSLRATPSTSPGINSGSAAIPSNEIDSALPRNDFPDSLTLSFKKISDLRYGENPHQTAAFYRDADNGAEGIAGVEVLQGKELSFNNILDANAALNLIQEFDEPTAAVIKHNNPCGCAVAENITDAFTRAWDADPLSAFGGIVALNRTCTPEIAEALSKVFIEIVLAPDFTPESLELFKSKPNLRLLCLPRLNRHPALDAGSRNKRKDSKRVNGGLLVQDKDESVVTEKELKMATKKHPSKEEVYDMLFAWKVTKHCKSNAIVLAHNGATVGLGLGQTSRVGSVKIAIAQAMKQFNNVAVKQFVCASDAFFPFRDSVDELAKAGVTAIIQPGGSKNDGEAISAADEHNISMAFTGIRVFRH</sequence>
<evidence type="ECO:0000256" key="9">
    <source>
        <dbReference type="ARBA" id="ARBA00050687"/>
    </source>
</evidence>
<dbReference type="SUPFAM" id="SSF52335">
    <property type="entry name" value="Methylglyoxal synthase-like"/>
    <property type="match status" value="1"/>
</dbReference>
<evidence type="ECO:0000259" key="11">
    <source>
        <dbReference type="PROSITE" id="PS51855"/>
    </source>
</evidence>
<dbReference type="FunFam" id="3.40.140.20:FF:000001">
    <property type="entry name" value="Bifunctional purine biosynthesis protein PurH"/>
    <property type="match status" value="1"/>
</dbReference>
<dbReference type="PROSITE" id="PS51855">
    <property type="entry name" value="MGS"/>
    <property type="match status" value="1"/>
</dbReference>
<comment type="pathway">
    <text evidence="2 10">Purine metabolism; IMP biosynthesis via de novo pathway; 5-formamido-1-(5-phospho-D-ribosyl)imidazole-4-carboxamide from 5-amino-1-(5-phospho-D-ribosyl)imidazole-4-carboxamide (10-formyl THF route): step 1/1.</text>
</comment>
<comment type="similarity">
    <text evidence="3 10">Belongs to the PurH family.</text>
</comment>
<accession>A0A1F7UGU2</accession>
<dbReference type="PANTHER" id="PTHR11692:SF0">
    <property type="entry name" value="BIFUNCTIONAL PURINE BIOSYNTHESIS PROTEIN ATIC"/>
    <property type="match status" value="1"/>
</dbReference>
<evidence type="ECO:0000256" key="4">
    <source>
        <dbReference type="ARBA" id="ARBA00022679"/>
    </source>
</evidence>
<dbReference type="Proteomes" id="UP000176604">
    <property type="component" value="Unassembled WGS sequence"/>
</dbReference>
<evidence type="ECO:0000256" key="8">
    <source>
        <dbReference type="ARBA" id="ARBA00050488"/>
    </source>
</evidence>
<comment type="catalytic activity">
    <reaction evidence="9 10">
        <text>IMP + H2O = 5-formamido-1-(5-phospho-D-ribosyl)imidazole-4-carboxamide</text>
        <dbReference type="Rhea" id="RHEA:18445"/>
        <dbReference type="ChEBI" id="CHEBI:15377"/>
        <dbReference type="ChEBI" id="CHEBI:58053"/>
        <dbReference type="ChEBI" id="CHEBI:58467"/>
        <dbReference type="EC" id="3.5.4.10"/>
    </reaction>
</comment>
<dbReference type="Pfam" id="PF02142">
    <property type="entry name" value="MGS"/>
    <property type="match status" value="1"/>
</dbReference>
<gene>
    <name evidence="10" type="primary">purH</name>
    <name evidence="12" type="ORF">A3J43_00480</name>
</gene>
<dbReference type="NCBIfam" id="NF002049">
    <property type="entry name" value="PRK00881.1"/>
    <property type="match status" value="1"/>
</dbReference>
<evidence type="ECO:0000313" key="12">
    <source>
        <dbReference type="EMBL" id="OGL77501.1"/>
    </source>
</evidence>
<keyword evidence="5 10" id="KW-0658">Purine biosynthesis</keyword>
<dbReference type="SMART" id="SM00798">
    <property type="entry name" value="AICARFT_IMPCHas"/>
    <property type="match status" value="1"/>
</dbReference>
<dbReference type="NCBIfam" id="TIGR00355">
    <property type="entry name" value="purH"/>
    <property type="match status" value="1"/>
</dbReference>
<dbReference type="InterPro" id="IPR024051">
    <property type="entry name" value="AICAR_Tfase_dup_dom_sf"/>
</dbReference>
<name>A0A1F7UGU2_9BACT</name>
<evidence type="ECO:0000256" key="6">
    <source>
        <dbReference type="ARBA" id="ARBA00022801"/>
    </source>
</evidence>
<organism evidence="12 13">
    <name type="scientific">Candidatus Uhrbacteria bacterium RIFCSPHIGHO2_12_FULL_54_23</name>
    <dbReference type="NCBI Taxonomy" id="1802397"/>
    <lineage>
        <taxon>Bacteria</taxon>
        <taxon>Candidatus Uhriibacteriota</taxon>
    </lineage>
</organism>
<dbReference type="Gene3D" id="3.40.50.1380">
    <property type="entry name" value="Methylglyoxal synthase-like domain"/>
    <property type="match status" value="1"/>
</dbReference>
<dbReference type="SMART" id="SM00851">
    <property type="entry name" value="MGS"/>
    <property type="match status" value="1"/>
</dbReference>
<dbReference type="Gene3D" id="3.40.140.20">
    <property type="match status" value="2"/>
</dbReference>
<dbReference type="AlphaFoldDB" id="A0A1F7UGU2"/>
<dbReference type="GO" id="GO:0005829">
    <property type="term" value="C:cytosol"/>
    <property type="evidence" value="ECO:0007669"/>
    <property type="project" value="TreeGrafter"/>
</dbReference>
<comment type="domain">
    <text evidence="10">The IMP cyclohydrolase activity resides in the N-terminal region.</text>
</comment>
<dbReference type="InterPro" id="IPR011607">
    <property type="entry name" value="MGS-like_dom"/>
</dbReference>
<evidence type="ECO:0000313" key="13">
    <source>
        <dbReference type="Proteomes" id="UP000176604"/>
    </source>
</evidence>
<dbReference type="InterPro" id="IPR016193">
    <property type="entry name" value="Cytidine_deaminase-like"/>
</dbReference>
<proteinExistence type="inferred from homology"/>
<dbReference type="EC" id="2.1.2.3" evidence="10"/>
<keyword evidence="4 10" id="KW-0808">Transferase</keyword>
<keyword evidence="7 10" id="KW-0511">Multifunctional enzyme</keyword>
<dbReference type="Pfam" id="PF01808">
    <property type="entry name" value="AICARFT_IMPCHas"/>
    <property type="match status" value="1"/>
</dbReference>
<keyword evidence="6 10" id="KW-0378">Hydrolase</keyword>
<evidence type="ECO:0000256" key="1">
    <source>
        <dbReference type="ARBA" id="ARBA00004844"/>
    </source>
</evidence>
<protein>
    <recommendedName>
        <fullName evidence="10">Bifunctional purine biosynthesis protein PurH</fullName>
    </recommendedName>
    <domain>
        <recommendedName>
            <fullName evidence="10">Phosphoribosylaminoimidazolecarboxamide formyltransferase</fullName>
            <ecNumber evidence="10">2.1.2.3</ecNumber>
        </recommendedName>
        <alternativeName>
            <fullName evidence="10">AICAR transformylase</fullName>
        </alternativeName>
    </domain>
    <domain>
        <recommendedName>
            <fullName evidence="10">IMP cyclohydrolase</fullName>
            <ecNumber evidence="10">3.5.4.10</ecNumber>
        </recommendedName>
        <alternativeName>
            <fullName evidence="10">ATIC</fullName>
        </alternativeName>
        <alternativeName>
            <fullName evidence="10">IMP synthase</fullName>
        </alternativeName>
        <alternativeName>
            <fullName evidence="10">Inosinicase</fullName>
        </alternativeName>
    </domain>
</protein>
<dbReference type="CDD" id="cd01421">
    <property type="entry name" value="IMPCH"/>
    <property type="match status" value="1"/>
</dbReference>
<dbReference type="FunFam" id="3.40.50.1380:FF:000001">
    <property type="entry name" value="Bifunctional purine biosynthesis protein PurH"/>
    <property type="match status" value="1"/>
</dbReference>
<comment type="pathway">
    <text evidence="1 10">Purine metabolism; IMP biosynthesis via de novo pathway; IMP from 5-formamido-1-(5-phospho-D-ribosyl)imidazole-4-carboxamide: step 1/1.</text>
</comment>
<comment type="catalytic activity">
    <reaction evidence="8 10">
        <text>(6R)-10-formyltetrahydrofolate + 5-amino-1-(5-phospho-beta-D-ribosyl)imidazole-4-carboxamide = 5-formamido-1-(5-phospho-D-ribosyl)imidazole-4-carboxamide + (6S)-5,6,7,8-tetrahydrofolate</text>
        <dbReference type="Rhea" id="RHEA:22192"/>
        <dbReference type="ChEBI" id="CHEBI:57453"/>
        <dbReference type="ChEBI" id="CHEBI:58467"/>
        <dbReference type="ChEBI" id="CHEBI:58475"/>
        <dbReference type="ChEBI" id="CHEBI:195366"/>
        <dbReference type="EC" id="2.1.2.3"/>
    </reaction>
</comment>
<evidence type="ECO:0000256" key="7">
    <source>
        <dbReference type="ARBA" id="ARBA00023268"/>
    </source>
</evidence>
<dbReference type="UniPathway" id="UPA00074">
    <property type="reaction ID" value="UER00133"/>
</dbReference>